<evidence type="ECO:0000313" key="2">
    <source>
        <dbReference type="Proteomes" id="UP001304467"/>
    </source>
</evidence>
<reference evidence="1 2" key="1">
    <citation type="journal article" date="2023" name="Front. Microbiol.">
        <title>Genomic analyses of Burkholderia respiratory isolates indicates two evolutionarily distinct B. anthina clades.</title>
        <authorList>
            <person name="Pham A."/>
            <person name="Volmer J.G."/>
            <person name="Chambers D.C."/>
            <person name="Smith D.J."/>
            <person name="Reid D.W."/>
            <person name="Burr L."/>
            <person name="Wells T.J."/>
        </authorList>
    </citation>
    <scope>NUCLEOTIDE SEQUENCE [LARGE SCALE GENOMIC DNA]</scope>
    <source>
        <strain evidence="1 2">BCCIQ07A</strain>
    </source>
</reference>
<dbReference type="RefSeq" id="WP_124860187.1">
    <property type="nucleotide sequence ID" value="NZ_JAWRKY010000007.1"/>
</dbReference>
<protein>
    <submittedName>
        <fullName evidence="1">Uncharacterized protein</fullName>
    </submittedName>
</protein>
<keyword evidence="2" id="KW-1185">Reference proteome</keyword>
<sequence>MRSDRYRIALEGACDKRFSRFAGFAAGEAGGLSAMGGPSRDAASAIAIFHDVSIRKKNPVVDGWMIKIS</sequence>
<comment type="caution">
    <text evidence="1">The sequence shown here is derived from an EMBL/GenBank/DDBJ whole genome shotgun (WGS) entry which is preliminary data.</text>
</comment>
<gene>
    <name evidence="1" type="ORF">SB593_16170</name>
</gene>
<dbReference type="Proteomes" id="UP001304467">
    <property type="component" value="Unassembled WGS sequence"/>
</dbReference>
<name>A0ABU5WQ52_9BURK</name>
<accession>A0ABU5WQ52</accession>
<proteinExistence type="predicted"/>
<dbReference type="EMBL" id="JAWRLE010000024">
    <property type="protein sequence ID" value="MEB2580488.1"/>
    <property type="molecule type" value="Genomic_DNA"/>
</dbReference>
<evidence type="ECO:0000313" key="1">
    <source>
        <dbReference type="EMBL" id="MEB2580488.1"/>
    </source>
</evidence>
<organism evidence="1 2">
    <name type="scientific">Burkholderia anthinoferrum</name>
    <dbReference type="NCBI Taxonomy" id="3090833"/>
    <lineage>
        <taxon>Bacteria</taxon>
        <taxon>Pseudomonadati</taxon>
        <taxon>Pseudomonadota</taxon>
        <taxon>Betaproteobacteria</taxon>
        <taxon>Burkholderiales</taxon>
        <taxon>Burkholderiaceae</taxon>
        <taxon>Burkholderia</taxon>
    </lineage>
</organism>